<dbReference type="GO" id="GO:0015986">
    <property type="term" value="P:proton motive force-driven ATP synthesis"/>
    <property type="evidence" value="ECO:0007669"/>
    <property type="project" value="InterPro"/>
</dbReference>
<dbReference type="AlphaFoldDB" id="I3PFK4"/>
<keyword evidence="10 12" id="KW-0496">Mitochondrion</keyword>
<evidence type="ECO:0000313" key="14">
    <source>
        <dbReference type="EMBL" id="AET62621.1"/>
    </source>
</evidence>
<proteinExistence type="inferred from homology"/>
<sequence>MPQMSPSWWLILFLFFIKSFYMILSTIYFKWSPFNNYTNKLIYKLKNFNFNDKNF</sequence>
<keyword evidence="4 12" id="KW-0813">Transport</keyword>
<comment type="subcellular location">
    <subcellularLocation>
        <location evidence="1 12">Mitochondrion membrane</location>
        <topology evidence="1 12">Single-pass membrane protein</topology>
    </subcellularLocation>
</comment>
<gene>
    <name evidence="14" type="primary">ATP8</name>
</gene>
<evidence type="ECO:0000256" key="12">
    <source>
        <dbReference type="RuleBase" id="RU003661"/>
    </source>
</evidence>
<evidence type="ECO:0000256" key="4">
    <source>
        <dbReference type="ARBA" id="ARBA00022448"/>
    </source>
</evidence>
<comment type="subunit">
    <text evidence="3">F-type ATPases have 2 components, CF(1) - the catalytic core - and CF(0) - the membrane proton channel.</text>
</comment>
<evidence type="ECO:0000256" key="2">
    <source>
        <dbReference type="ARBA" id="ARBA00008892"/>
    </source>
</evidence>
<geneLocation type="mitochondrion" evidence="14"/>
<evidence type="ECO:0000256" key="5">
    <source>
        <dbReference type="ARBA" id="ARBA00022547"/>
    </source>
</evidence>
<keyword evidence="8 13" id="KW-1133">Transmembrane helix</keyword>
<evidence type="ECO:0000256" key="8">
    <source>
        <dbReference type="ARBA" id="ARBA00022989"/>
    </source>
</evidence>
<protein>
    <recommendedName>
        <fullName evidence="12">ATP synthase complex subunit 8</fullName>
    </recommendedName>
</protein>
<comment type="similarity">
    <text evidence="2 12">Belongs to the ATPase protein 8 family.</text>
</comment>
<reference evidence="14" key="1">
    <citation type="journal article" date="2012" name="Genome">
        <title>The first mitochondrial genome for the wasp superfamily Platygastroidea: the egg parasitoid Trissolcus basalis.</title>
        <authorList>
            <person name="Mao M."/>
            <person name="Valerio A."/>
            <person name="Austin A.D."/>
            <person name="Dowton M."/>
            <person name="Johnson N.F."/>
        </authorList>
    </citation>
    <scope>NUCLEOTIDE SEQUENCE</scope>
</reference>
<dbReference type="GO" id="GO:0015078">
    <property type="term" value="F:proton transmembrane transporter activity"/>
    <property type="evidence" value="ECO:0007669"/>
    <property type="project" value="InterPro"/>
</dbReference>
<keyword evidence="11 13" id="KW-0472">Membrane</keyword>
<accession>I3PFK4</accession>
<evidence type="ECO:0000256" key="10">
    <source>
        <dbReference type="ARBA" id="ARBA00023128"/>
    </source>
</evidence>
<dbReference type="Pfam" id="PF00895">
    <property type="entry name" value="ATP-synt_8"/>
    <property type="match status" value="1"/>
</dbReference>
<keyword evidence="6 12" id="KW-0812">Transmembrane</keyword>
<keyword evidence="5 12" id="KW-0138">CF(0)</keyword>
<organism evidence="14">
    <name type="scientific">Trissolcus basalis</name>
    <dbReference type="NCBI Taxonomy" id="32421"/>
    <lineage>
        <taxon>Eukaryota</taxon>
        <taxon>Metazoa</taxon>
        <taxon>Ecdysozoa</taxon>
        <taxon>Arthropoda</taxon>
        <taxon>Hexapoda</taxon>
        <taxon>Insecta</taxon>
        <taxon>Pterygota</taxon>
        <taxon>Neoptera</taxon>
        <taxon>Endopterygota</taxon>
        <taxon>Hymenoptera</taxon>
        <taxon>Apocrita</taxon>
        <taxon>Proctotrupomorpha</taxon>
        <taxon>Platygastroidea</taxon>
        <taxon>Scelionidae</taxon>
        <taxon>Telenominae</taxon>
        <taxon>Trissolcus</taxon>
    </lineage>
</organism>
<name>I3PFK4_9HYME</name>
<dbReference type="EMBL" id="JN903532">
    <property type="protein sequence ID" value="AET62621.1"/>
    <property type="molecule type" value="Genomic_DNA"/>
</dbReference>
<dbReference type="InterPro" id="IPR001421">
    <property type="entry name" value="ATP8_metazoa"/>
</dbReference>
<dbReference type="GO" id="GO:0031966">
    <property type="term" value="C:mitochondrial membrane"/>
    <property type="evidence" value="ECO:0007669"/>
    <property type="project" value="UniProtKB-SubCell"/>
</dbReference>
<evidence type="ECO:0000256" key="3">
    <source>
        <dbReference type="ARBA" id="ARBA00011291"/>
    </source>
</evidence>
<evidence type="ECO:0000256" key="1">
    <source>
        <dbReference type="ARBA" id="ARBA00004304"/>
    </source>
</evidence>
<keyword evidence="7 12" id="KW-0375">Hydrogen ion transport</keyword>
<dbReference type="GO" id="GO:0045259">
    <property type="term" value="C:proton-transporting ATP synthase complex"/>
    <property type="evidence" value="ECO:0007669"/>
    <property type="project" value="UniProtKB-KW"/>
</dbReference>
<feature type="transmembrane region" description="Helical" evidence="13">
    <location>
        <begin position="6"/>
        <end position="29"/>
    </location>
</feature>
<keyword evidence="9 12" id="KW-0406">Ion transport</keyword>
<evidence type="ECO:0000256" key="6">
    <source>
        <dbReference type="ARBA" id="ARBA00022692"/>
    </source>
</evidence>
<evidence type="ECO:0000256" key="7">
    <source>
        <dbReference type="ARBA" id="ARBA00022781"/>
    </source>
</evidence>
<evidence type="ECO:0000256" key="9">
    <source>
        <dbReference type="ARBA" id="ARBA00023065"/>
    </source>
</evidence>
<evidence type="ECO:0000256" key="11">
    <source>
        <dbReference type="ARBA" id="ARBA00023136"/>
    </source>
</evidence>
<evidence type="ECO:0000256" key="13">
    <source>
        <dbReference type="SAM" id="Phobius"/>
    </source>
</evidence>